<accession>A0A1G8E7W4</accession>
<dbReference type="SMART" id="SM00450">
    <property type="entry name" value="RHOD"/>
    <property type="match status" value="2"/>
</dbReference>
<dbReference type="PANTHER" id="PTHR11364:SF27">
    <property type="entry name" value="SULFURTRANSFERASE"/>
    <property type="match status" value="1"/>
</dbReference>
<evidence type="ECO:0000313" key="5">
    <source>
        <dbReference type="Proteomes" id="UP000199492"/>
    </source>
</evidence>
<dbReference type="Gene3D" id="3.40.250.10">
    <property type="entry name" value="Rhodanese-like domain"/>
    <property type="match status" value="2"/>
</dbReference>
<dbReference type="PROSITE" id="PS50206">
    <property type="entry name" value="RHODANESE_3"/>
    <property type="match status" value="2"/>
</dbReference>
<dbReference type="GO" id="GO:0004792">
    <property type="term" value="F:thiosulfate-cyanide sulfurtransferase activity"/>
    <property type="evidence" value="ECO:0007669"/>
    <property type="project" value="TreeGrafter"/>
</dbReference>
<dbReference type="SUPFAM" id="SSF52821">
    <property type="entry name" value="Rhodanese/Cell cycle control phosphatase"/>
    <property type="match status" value="2"/>
</dbReference>
<dbReference type="InterPro" id="IPR045078">
    <property type="entry name" value="TST/MPST-like"/>
</dbReference>
<proteinExistence type="predicted"/>
<protein>
    <submittedName>
        <fullName evidence="4">Thiosulfate/3-mercaptopyruvate sulfurtransferase</fullName>
    </submittedName>
</protein>
<dbReference type="EMBL" id="FNCZ01000003">
    <property type="protein sequence ID" value="SDH66032.1"/>
    <property type="molecule type" value="Genomic_DNA"/>
</dbReference>
<sequence length="271" mass="30511">MEIKDLNSDLVSVEWLHKNSDAINLIVLDATINKVISPVSTRIPNARFFDIKQKFSDISAPFPSTLPSKEQFQTEAQLLGINNDSVIVVYDDKGIYSSARVWWLFKVFGFKNVAVLDGGLPQWQQDGFPIENYIDTVYALGDFVAEFHARLMTDFNGVNEFRNDKDTLVVDARSEDRFLCKVDEPKEGLRRGTIPNSKNLPYTVLFDGYTMKSKDALQTIFDDLIEHETQMVFSCGSGITACILALGATLCNYNNLIVYDGSWTEYGSLTP</sequence>
<reference evidence="5" key="1">
    <citation type="submission" date="2016-10" db="EMBL/GenBank/DDBJ databases">
        <authorList>
            <person name="Varghese N."/>
            <person name="Submissions S."/>
        </authorList>
    </citation>
    <scope>NUCLEOTIDE SEQUENCE [LARGE SCALE GENOMIC DNA]</scope>
    <source>
        <strain evidence="5">DSM 15363</strain>
    </source>
</reference>
<keyword evidence="5" id="KW-1185">Reference proteome</keyword>
<evidence type="ECO:0000256" key="2">
    <source>
        <dbReference type="ARBA" id="ARBA00022737"/>
    </source>
</evidence>
<feature type="domain" description="Rhodanese" evidence="3">
    <location>
        <begin position="163"/>
        <end position="271"/>
    </location>
</feature>
<dbReference type="PANTHER" id="PTHR11364">
    <property type="entry name" value="THIOSULFATE SULFERTANSFERASE"/>
    <property type="match status" value="1"/>
</dbReference>
<dbReference type="Pfam" id="PF00581">
    <property type="entry name" value="Rhodanese"/>
    <property type="match status" value="2"/>
</dbReference>
<gene>
    <name evidence="4" type="ORF">SAMN04489796_103413</name>
</gene>
<evidence type="ECO:0000256" key="1">
    <source>
        <dbReference type="ARBA" id="ARBA00022679"/>
    </source>
</evidence>
<evidence type="ECO:0000313" key="4">
    <source>
        <dbReference type="EMBL" id="SDH66032.1"/>
    </source>
</evidence>
<keyword evidence="4" id="KW-0670">Pyruvate</keyword>
<organism evidence="4 5">
    <name type="scientific">Winogradskyella thalassocola</name>
    <dbReference type="NCBI Taxonomy" id="262004"/>
    <lineage>
        <taxon>Bacteria</taxon>
        <taxon>Pseudomonadati</taxon>
        <taxon>Bacteroidota</taxon>
        <taxon>Flavobacteriia</taxon>
        <taxon>Flavobacteriales</taxon>
        <taxon>Flavobacteriaceae</taxon>
        <taxon>Winogradskyella</taxon>
    </lineage>
</organism>
<dbReference type="InterPro" id="IPR001763">
    <property type="entry name" value="Rhodanese-like_dom"/>
</dbReference>
<dbReference type="AlphaFoldDB" id="A0A1G8E7W4"/>
<dbReference type="CDD" id="cd01449">
    <property type="entry name" value="TST_Repeat_2"/>
    <property type="match status" value="1"/>
</dbReference>
<dbReference type="Proteomes" id="UP000199492">
    <property type="component" value="Unassembled WGS sequence"/>
</dbReference>
<feature type="domain" description="Rhodanese" evidence="3">
    <location>
        <begin position="42"/>
        <end position="132"/>
    </location>
</feature>
<dbReference type="OrthoDB" id="9770030at2"/>
<keyword evidence="1 4" id="KW-0808">Transferase</keyword>
<name>A0A1G8E7W4_9FLAO</name>
<dbReference type="RefSeq" id="WP_092467922.1">
    <property type="nucleotide sequence ID" value="NZ_FNCZ01000003.1"/>
</dbReference>
<keyword evidence="2" id="KW-0677">Repeat</keyword>
<dbReference type="InterPro" id="IPR036873">
    <property type="entry name" value="Rhodanese-like_dom_sf"/>
</dbReference>
<evidence type="ECO:0000259" key="3">
    <source>
        <dbReference type="PROSITE" id="PS50206"/>
    </source>
</evidence>
<dbReference type="STRING" id="262004.SAMN04489796_103413"/>
<dbReference type="CDD" id="cd01448">
    <property type="entry name" value="TST_Repeat_1"/>
    <property type="match status" value="1"/>
</dbReference>